<accession>D6WLD4</accession>
<dbReference type="EMBL" id="KQ971343">
    <property type="protein sequence ID" value="EFA04096.1"/>
    <property type="molecule type" value="Genomic_DNA"/>
</dbReference>
<name>D6WLD4_TRICA</name>
<proteinExistence type="predicted"/>
<gene>
    <name evidence="1" type="primary">GLEAN_14331</name>
    <name evidence="1" type="ORF">TcasGA2_TC014331</name>
</gene>
<evidence type="ECO:0000313" key="2">
    <source>
        <dbReference type="Proteomes" id="UP000007266"/>
    </source>
</evidence>
<dbReference type="AlphaFoldDB" id="D6WLD4"/>
<dbReference type="HOGENOM" id="CLU_2743327_0_0_1"/>
<sequence>MIRRKWIKNPVQCDPWAFKGDWPGFGAGGHEHRIQAVSAAIIHVETGPFQRKSTIQQQPQQIIDSPDRIII</sequence>
<dbReference type="Proteomes" id="UP000007266">
    <property type="component" value="Linkage group 5"/>
</dbReference>
<keyword evidence="2" id="KW-1185">Reference proteome</keyword>
<evidence type="ECO:0000313" key="1">
    <source>
        <dbReference type="EMBL" id="EFA04096.1"/>
    </source>
</evidence>
<protein>
    <submittedName>
        <fullName evidence="1">Uncharacterized protein</fullName>
    </submittedName>
</protein>
<organism evidence="1 2">
    <name type="scientific">Tribolium castaneum</name>
    <name type="common">Red flour beetle</name>
    <dbReference type="NCBI Taxonomy" id="7070"/>
    <lineage>
        <taxon>Eukaryota</taxon>
        <taxon>Metazoa</taxon>
        <taxon>Ecdysozoa</taxon>
        <taxon>Arthropoda</taxon>
        <taxon>Hexapoda</taxon>
        <taxon>Insecta</taxon>
        <taxon>Pterygota</taxon>
        <taxon>Neoptera</taxon>
        <taxon>Endopterygota</taxon>
        <taxon>Coleoptera</taxon>
        <taxon>Polyphaga</taxon>
        <taxon>Cucujiformia</taxon>
        <taxon>Tenebrionidae</taxon>
        <taxon>Tenebrionidae incertae sedis</taxon>
        <taxon>Tribolium</taxon>
    </lineage>
</organism>
<dbReference type="InParanoid" id="D6WLD4"/>
<reference evidence="1 2" key="1">
    <citation type="journal article" date="2008" name="Nature">
        <title>The genome of the model beetle and pest Tribolium castaneum.</title>
        <authorList>
            <consortium name="Tribolium Genome Sequencing Consortium"/>
            <person name="Richards S."/>
            <person name="Gibbs R.A."/>
            <person name="Weinstock G.M."/>
            <person name="Brown S.J."/>
            <person name="Denell R."/>
            <person name="Beeman R.W."/>
            <person name="Gibbs R."/>
            <person name="Beeman R.W."/>
            <person name="Brown S.J."/>
            <person name="Bucher G."/>
            <person name="Friedrich M."/>
            <person name="Grimmelikhuijzen C.J."/>
            <person name="Klingler M."/>
            <person name="Lorenzen M."/>
            <person name="Richards S."/>
            <person name="Roth S."/>
            <person name="Schroder R."/>
            <person name="Tautz D."/>
            <person name="Zdobnov E.M."/>
            <person name="Muzny D."/>
            <person name="Gibbs R.A."/>
            <person name="Weinstock G.M."/>
            <person name="Attaway T."/>
            <person name="Bell S."/>
            <person name="Buhay C.J."/>
            <person name="Chandrabose M.N."/>
            <person name="Chavez D."/>
            <person name="Clerk-Blankenburg K.P."/>
            <person name="Cree A."/>
            <person name="Dao M."/>
            <person name="Davis C."/>
            <person name="Chacko J."/>
            <person name="Dinh H."/>
            <person name="Dugan-Rocha S."/>
            <person name="Fowler G."/>
            <person name="Garner T.T."/>
            <person name="Garnes J."/>
            <person name="Gnirke A."/>
            <person name="Hawes A."/>
            <person name="Hernandez J."/>
            <person name="Hines S."/>
            <person name="Holder M."/>
            <person name="Hume J."/>
            <person name="Jhangiani S.N."/>
            <person name="Joshi V."/>
            <person name="Khan Z.M."/>
            <person name="Jackson L."/>
            <person name="Kovar C."/>
            <person name="Kowis A."/>
            <person name="Lee S."/>
            <person name="Lewis L.R."/>
            <person name="Margolis J."/>
            <person name="Morgan M."/>
            <person name="Nazareth L.V."/>
            <person name="Nguyen N."/>
            <person name="Okwuonu G."/>
            <person name="Parker D."/>
            <person name="Richards S."/>
            <person name="Ruiz S.J."/>
            <person name="Santibanez J."/>
            <person name="Savard J."/>
            <person name="Scherer S.E."/>
            <person name="Schneider B."/>
            <person name="Sodergren E."/>
            <person name="Tautz D."/>
            <person name="Vattahil S."/>
            <person name="Villasana D."/>
            <person name="White C.S."/>
            <person name="Wright R."/>
            <person name="Park Y."/>
            <person name="Beeman R.W."/>
            <person name="Lord J."/>
            <person name="Oppert B."/>
            <person name="Lorenzen M."/>
            <person name="Brown S."/>
            <person name="Wang L."/>
            <person name="Savard J."/>
            <person name="Tautz D."/>
            <person name="Richards S."/>
            <person name="Weinstock G."/>
            <person name="Gibbs R.A."/>
            <person name="Liu Y."/>
            <person name="Worley K."/>
            <person name="Weinstock G."/>
            <person name="Elsik C.G."/>
            <person name="Reese J.T."/>
            <person name="Elhaik E."/>
            <person name="Landan G."/>
            <person name="Graur D."/>
            <person name="Arensburger P."/>
            <person name="Atkinson P."/>
            <person name="Beeman R.W."/>
            <person name="Beidler J."/>
            <person name="Brown S.J."/>
            <person name="Demuth J.P."/>
            <person name="Drury D.W."/>
            <person name="Du Y.Z."/>
            <person name="Fujiwara H."/>
            <person name="Lorenzen M."/>
            <person name="Maselli V."/>
            <person name="Osanai M."/>
            <person name="Park Y."/>
            <person name="Robertson H.M."/>
            <person name="Tu Z."/>
            <person name="Wang J.J."/>
            <person name="Wang S."/>
            <person name="Richards S."/>
            <person name="Song H."/>
            <person name="Zhang L."/>
            <person name="Sodergren E."/>
            <person name="Werner D."/>
            <person name="Stanke M."/>
            <person name="Morgenstern B."/>
            <person name="Solovyev V."/>
            <person name="Kosarev P."/>
            <person name="Brown G."/>
            <person name="Chen H.C."/>
            <person name="Ermolaeva O."/>
            <person name="Hlavina W."/>
            <person name="Kapustin Y."/>
            <person name="Kiryutin B."/>
            <person name="Kitts P."/>
            <person name="Maglott D."/>
            <person name="Pruitt K."/>
            <person name="Sapojnikov V."/>
            <person name="Souvorov A."/>
            <person name="Mackey A.J."/>
            <person name="Waterhouse R.M."/>
            <person name="Wyder S."/>
            <person name="Zdobnov E.M."/>
            <person name="Zdobnov E.M."/>
            <person name="Wyder S."/>
            <person name="Kriventseva E.V."/>
            <person name="Kadowaki T."/>
            <person name="Bork P."/>
            <person name="Aranda M."/>
            <person name="Bao R."/>
            <person name="Beermann A."/>
            <person name="Berns N."/>
            <person name="Bolognesi R."/>
            <person name="Bonneton F."/>
            <person name="Bopp D."/>
            <person name="Brown S.J."/>
            <person name="Bucher G."/>
            <person name="Butts T."/>
            <person name="Chaumot A."/>
            <person name="Denell R.E."/>
            <person name="Ferrier D.E."/>
            <person name="Friedrich M."/>
            <person name="Gordon C.M."/>
            <person name="Jindra M."/>
            <person name="Klingler M."/>
            <person name="Lan Q."/>
            <person name="Lattorff H.M."/>
            <person name="Laudet V."/>
            <person name="von Levetsow C."/>
            <person name="Liu Z."/>
            <person name="Lutz R."/>
            <person name="Lynch J.A."/>
            <person name="da Fonseca R.N."/>
            <person name="Posnien N."/>
            <person name="Reuter R."/>
            <person name="Roth S."/>
            <person name="Savard J."/>
            <person name="Schinko J.B."/>
            <person name="Schmitt C."/>
            <person name="Schoppmeier M."/>
            <person name="Schroder R."/>
            <person name="Shippy T.D."/>
            <person name="Simonnet F."/>
            <person name="Marques-Souza H."/>
            <person name="Tautz D."/>
            <person name="Tomoyasu Y."/>
            <person name="Trauner J."/>
            <person name="Van der Zee M."/>
            <person name="Vervoort M."/>
            <person name="Wittkopp N."/>
            <person name="Wimmer E.A."/>
            <person name="Yang X."/>
            <person name="Jones A.K."/>
            <person name="Sattelle D.B."/>
            <person name="Ebert P.R."/>
            <person name="Nelson D."/>
            <person name="Scott J.G."/>
            <person name="Beeman R.W."/>
            <person name="Muthukrishnan S."/>
            <person name="Kramer K.J."/>
            <person name="Arakane Y."/>
            <person name="Beeman R.W."/>
            <person name="Zhu Q."/>
            <person name="Hogenkamp D."/>
            <person name="Dixit R."/>
            <person name="Oppert B."/>
            <person name="Jiang H."/>
            <person name="Zou Z."/>
            <person name="Marshall J."/>
            <person name="Elpidina E."/>
            <person name="Vinokurov K."/>
            <person name="Oppert C."/>
            <person name="Zou Z."/>
            <person name="Evans J."/>
            <person name="Lu Z."/>
            <person name="Zhao P."/>
            <person name="Sumathipala N."/>
            <person name="Altincicek B."/>
            <person name="Vilcinskas A."/>
            <person name="Williams M."/>
            <person name="Hultmark D."/>
            <person name="Hetru C."/>
            <person name="Jiang H."/>
            <person name="Grimmelikhuijzen C.J."/>
            <person name="Hauser F."/>
            <person name="Cazzamali G."/>
            <person name="Williamson M."/>
            <person name="Park Y."/>
            <person name="Li B."/>
            <person name="Tanaka Y."/>
            <person name="Predel R."/>
            <person name="Neupert S."/>
            <person name="Schachtner J."/>
            <person name="Verleyen P."/>
            <person name="Raible F."/>
            <person name="Bork P."/>
            <person name="Friedrich M."/>
            <person name="Walden K.K."/>
            <person name="Robertson H.M."/>
            <person name="Angeli S."/>
            <person name="Foret S."/>
            <person name="Bucher G."/>
            <person name="Schuetz S."/>
            <person name="Maleszka R."/>
            <person name="Wimmer E.A."/>
            <person name="Beeman R.W."/>
            <person name="Lorenzen M."/>
            <person name="Tomoyasu Y."/>
            <person name="Miller S.C."/>
            <person name="Grossmann D."/>
            <person name="Bucher G."/>
        </authorList>
    </citation>
    <scope>NUCLEOTIDE SEQUENCE [LARGE SCALE GENOMIC DNA]</scope>
    <source>
        <strain evidence="1 2">Georgia GA2</strain>
    </source>
</reference>
<reference evidence="1 2" key="2">
    <citation type="journal article" date="2010" name="Nucleic Acids Res.">
        <title>BeetleBase in 2010: revisions to provide comprehensive genomic information for Tribolium castaneum.</title>
        <authorList>
            <person name="Kim H.S."/>
            <person name="Murphy T."/>
            <person name="Xia J."/>
            <person name="Caragea D."/>
            <person name="Park Y."/>
            <person name="Beeman R.W."/>
            <person name="Lorenzen M.D."/>
            <person name="Butcher S."/>
            <person name="Manak J.R."/>
            <person name="Brown S.J."/>
        </authorList>
    </citation>
    <scope>GENOME REANNOTATION</scope>
    <source>
        <strain evidence="1 2">Georgia GA2</strain>
    </source>
</reference>